<dbReference type="SMART" id="SM00387">
    <property type="entry name" value="HATPase_c"/>
    <property type="match status" value="1"/>
</dbReference>
<dbReference type="PROSITE" id="PS50113">
    <property type="entry name" value="PAC"/>
    <property type="match status" value="1"/>
</dbReference>
<comment type="caution">
    <text evidence="8">The sequence shown here is derived from an EMBL/GenBank/DDBJ whole genome shotgun (WGS) entry which is preliminary data.</text>
</comment>
<evidence type="ECO:0000313" key="8">
    <source>
        <dbReference type="EMBL" id="GAA4324571.1"/>
    </source>
</evidence>
<dbReference type="CDD" id="cd00082">
    <property type="entry name" value="HisKA"/>
    <property type="match status" value="1"/>
</dbReference>
<dbReference type="SUPFAM" id="SSF55874">
    <property type="entry name" value="ATPase domain of HSP90 chaperone/DNA topoisomerase II/histidine kinase"/>
    <property type="match status" value="1"/>
</dbReference>
<comment type="catalytic activity">
    <reaction evidence="1">
        <text>ATP + protein L-histidine = ADP + protein N-phospho-L-histidine.</text>
        <dbReference type="EC" id="2.7.13.3"/>
    </reaction>
</comment>
<dbReference type="InterPro" id="IPR035965">
    <property type="entry name" value="PAS-like_dom_sf"/>
</dbReference>
<dbReference type="EMBL" id="BAABGY010000005">
    <property type="protein sequence ID" value="GAA4324571.1"/>
    <property type="molecule type" value="Genomic_DNA"/>
</dbReference>
<dbReference type="PANTHER" id="PTHR43304:SF1">
    <property type="entry name" value="PAC DOMAIN-CONTAINING PROTEIN"/>
    <property type="match status" value="1"/>
</dbReference>
<feature type="domain" description="PAC" evidence="7">
    <location>
        <begin position="243"/>
        <end position="299"/>
    </location>
</feature>
<gene>
    <name evidence="8" type="ORF">GCM10023184_12000</name>
</gene>
<dbReference type="Gene3D" id="3.30.450.20">
    <property type="entry name" value="PAS domain"/>
    <property type="match status" value="2"/>
</dbReference>
<dbReference type="SUPFAM" id="SSF47384">
    <property type="entry name" value="Homodimeric domain of signal transducing histidine kinase"/>
    <property type="match status" value="1"/>
</dbReference>
<dbReference type="InterPro" id="IPR000700">
    <property type="entry name" value="PAS-assoc_C"/>
</dbReference>
<dbReference type="Proteomes" id="UP001501725">
    <property type="component" value="Unassembled WGS sequence"/>
</dbReference>
<dbReference type="Gene3D" id="3.30.565.10">
    <property type="entry name" value="Histidine kinase-like ATPase, C-terminal domain"/>
    <property type="match status" value="1"/>
</dbReference>
<dbReference type="InterPro" id="IPR000014">
    <property type="entry name" value="PAS"/>
</dbReference>
<evidence type="ECO:0000256" key="3">
    <source>
        <dbReference type="ARBA" id="ARBA00022553"/>
    </source>
</evidence>
<dbReference type="PROSITE" id="PS50109">
    <property type="entry name" value="HIS_KIN"/>
    <property type="match status" value="1"/>
</dbReference>
<dbReference type="InterPro" id="IPR036097">
    <property type="entry name" value="HisK_dim/P_sf"/>
</dbReference>
<evidence type="ECO:0000259" key="7">
    <source>
        <dbReference type="PROSITE" id="PS50113"/>
    </source>
</evidence>
<dbReference type="Pfam" id="PF00512">
    <property type="entry name" value="HisKA"/>
    <property type="match status" value="1"/>
</dbReference>
<dbReference type="PANTHER" id="PTHR43304">
    <property type="entry name" value="PHYTOCHROME-LIKE PROTEIN CPH1"/>
    <property type="match status" value="1"/>
</dbReference>
<evidence type="ECO:0000256" key="1">
    <source>
        <dbReference type="ARBA" id="ARBA00000085"/>
    </source>
</evidence>
<evidence type="ECO:0000256" key="4">
    <source>
        <dbReference type="ARBA" id="ARBA00022679"/>
    </source>
</evidence>
<name>A0ABP8GHU9_9BACT</name>
<dbReference type="InterPro" id="IPR003661">
    <property type="entry name" value="HisK_dim/P_dom"/>
</dbReference>
<dbReference type="InterPro" id="IPR013656">
    <property type="entry name" value="PAS_4"/>
</dbReference>
<dbReference type="InterPro" id="IPR003594">
    <property type="entry name" value="HATPase_dom"/>
</dbReference>
<evidence type="ECO:0000256" key="5">
    <source>
        <dbReference type="ARBA" id="ARBA00022777"/>
    </source>
</evidence>
<reference evidence="9" key="1">
    <citation type="journal article" date="2019" name="Int. J. Syst. Evol. Microbiol.">
        <title>The Global Catalogue of Microorganisms (GCM) 10K type strain sequencing project: providing services to taxonomists for standard genome sequencing and annotation.</title>
        <authorList>
            <consortium name="The Broad Institute Genomics Platform"/>
            <consortium name="The Broad Institute Genome Sequencing Center for Infectious Disease"/>
            <person name="Wu L."/>
            <person name="Ma J."/>
        </authorList>
    </citation>
    <scope>NUCLEOTIDE SEQUENCE [LARGE SCALE GENOMIC DNA]</scope>
    <source>
        <strain evidence="9">JCM 17919</strain>
    </source>
</reference>
<keyword evidence="5" id="KW-0418">Kinase</keyword>
<evidence type="ECO:0000259" key="6">
    <source>
        <dbReference type="PROSITE" id="PS50109"/>
    </source>
</evidence>
<dbReference type="PRINTS" id="PR00344">
    <property type="entry name" value="BCTRLSENSOR"/>
</dbReference>
<sequence length="606" mass="67516">MNNPTHGALPFLNGGGEMGALIRSKDWSRTPLGPPETWPQSLRTTVSLLLNSQFPMFVWWGPELIALYNDAYVPIAGEKHPTMLGQSGRIAWEEIWSDLGSLVDSVFAGISTWSEDQLLVMNRRGYFEETYFTFSYSPVLNDEGAVGGLFCACIETTGKVLAARRILESEQNLRNTILQAPVAMCILRNPGFVVEIANERMYALWGRGQAELQGKPIFEGLPEARHQGLEEILQNVVGNGVAFTANERPVQLPRDGSVQTVYINFVYEPFRDGDGNITGLIAVAVDVSEQVRARRQIEEIVVQRTGELATANDALIKSNQELKRSNNNLEEFAYAASHDMKEPIRKIHFFADRLRGELQPQLSDNQRLLFERLESASRRMGALIDDLLTYSQATRGAAEQETIDLNRRLEQVLHDLELEIEQKGARVQVGPLPTLRGNGRQFQQLFQNLVSNALKYSRPGVPPVVEIRAGRLPGSDPLVQQYLPEAGNPPFVHHVEVADNGIGFEQSDAERIFNMFTRLHGNAEYRGTGVGLSIVRKVVDNHGGHIWADSRPGEGTTFHILLPDAAEYDLRSAISVLRSSLRFVTTFAQLKNLCYGIYPSCTALCT</sequence>
<protein>
    <recommendedName>
        <fullName evidence="2">histidine kinase</fullName>
        <ecNumber evidence="2">2.7.13.3</ecNumber>
    </recommendedName>
</protein>
<dbReference type="SUPFAM" id="SSF55785">
    <property type="entry name" value="PYP-like sensor domain (PAS domain)"/>
    <property type="match status" value="1"/>
</dbReference>
<dbReference type="NCBIfam" id="TIGR00229">
    <property type="entry name" value="sensory_box"/>
    <property type="match status" value="1"/>
</dbReference>
<dbReference type="EC" id="2.7.13.3" evidence="2"/>
<dbReference type="SMART" id="SM00388">
    <property type="entry name" value="HisKA"/>
    <property type="match status" value="1"/>
</dbReference>
<dbReference type="InterPro" id="IPR005467">
    <property type="entry name" value="His_kinase_dom"/>
</dbReference>
<keyword evidence="3" id="KW-0597">Phosphoprotein</keyword>
<feature type="domain" description="Histidine kinase" evidence="6">
    <location>
        <begin position="335"/>
        <end position="566"/>
    </location>
</feature>
<dbReference type="InterPro" id="IPR052162">
    <property type="entry name" value="Sensor_kinase/Photoreceptor"/>
</dbReference>
<keyword evidence="4" id="KW-0808">Transferase</keyword>
<dbReference type="Pfam" id="PF02518">
    <property type="entry name" value="HATPase_c"/>
    <property type="match status" value="1"/>
</dbReference>
<dbReference type="CDD" id="cd00130">
    <property type="entry name" value="PAS"/>
    <property type="match status" value="1"/>
</dbReference>
<proteinExistence type="predicted"/>
<organism evidence="8 9">
    <name type="scientific">Flaviaesturariibacter amylovorans</name>
    <dbReference type="NCBI Taxonomy" id="1084520"/>
    <lineage>
        <taxon>Bacteria</taxon>
        <taxon>Pseudomonadati</taxon>
        <taxon>Bacteroidota</taxon>
        <taxon>Chitinophagia</taxon>
        <taxon>Chitinophagales</taxon>
        <taxon>Chitinophagaceae</taxon>
        <taxon>Flaviaestuariibacter</taxon>
    </lineage>
</organism>
<keyword evidence="9" id="KW-1185">Reference proteome</keyword>
<accession>A0ABP8GHU9</accession>
<dbReference type="InterPro" id="IPR004358">
    <property type="entry name" value="Sig_transdc_His_kin-like_C"/>
</dbReference>
<dbReference type="SMART" id="SM00091">
    <property type="entry name" value="PAS"/>
    <property type="match status" value="1"/>
</dbReference>
<evidence type="ECO:0000313" key="9">
    <source>
        <dbReference type="Proteomes" id="UP001501725"/>
    </source>
</evidence>
<dbReference type="Gene3D" id="1.10.287.130">
    <property type="match status" value="1"/>
</dbReference>
<dbReference type="Pfam" id="PF08448">
    <property type="entry name" value="PAS_4"/>
    <property type="match status" value="1"/>
</dbReference>
<dbReference type="RefSeq" id="WP_345254227.1">
    <property type="nucleotide sequence ID" value="NZ_BAABGY010000005.1"/>
</dbReference>
<evidence type="ECO:0000256" key="2">
    <source>
        <dbReference type="ARBA" id="ARBA00012438"/>
    </source>
</evidence>
<dbReference type="InterPro" id="IPR036890">
    <property type="entry name" value="HATPase_C_sf"/>
</dbReference>